<dbReference type="CDD" id="cd02042">
    <property type="entry name" value="ParAB_family"/>
    <property type="match status" value="1"/>
</dbReference>
<dbReference type="InterPro" id="IPR027417">
    <property type="entry name" value="P-loop_NTPase"/>
</dbReference>
<comment type="similarity">
    <text evidence="1">Belongs to the ParA family.</text>
</comment>
<dbReference type="Proteomes" id="UP000184301">
    <property type="component" value="Unassembled WGS sequence"/>
</dbReference>
<gene>
    <name evidence="6" type="ORF">SAMN02745243_03614</name>
</gene>
<proteinExistence type="inferred from homology"/>
<protein>
    <recommendedName>
        <fullName evidence="4">Sporulation initiation inhibitor protein Soj</fullName>
    </recommendedName>
</protein>
<evidence type="ECO:0000256" key="4">
    <source>
        <dbReference type="ARBA" id="ARBA00071824"/>
    </source>
</evidence>
<dbReference type="AlphaFoldDB" id="A0A1M6UV04"/>
<evidence type="ECO:0000256" key="1">
    <source>
        <dbReference type="ARBA" id="ARBA00006976"/>
    </source>
</evidence>
<dbReference type="RefSeq" id="WP_073112923.1">
    <property type="nucleotide sequence ID" value="NZ_FQZY01000079.1"/>
</dbReference>
<name>A0A1M6UV04_9FIRM</name>
<dbReference type="Pfam" id="PF13614">
    <property type="entry name" value="AAA_31"/>
    <property type="match status" value="1"/>
</dbReference>
<reference evidence="6 7" key="1">
    <citation type="submission" date="2016-11" db="EMBL/GenBank/DDBJ databases">
        <authorList>
            <person name="Jaros S."/>
            <person name="Januszkiewicz K."/>
            <person name="Wedrychowicz H."/>
        </authorList>
    </citation>
    <scope>NUCLEOTIDE SEQUENCE [LARGE SCALE GENOMIC DNA]</scope>
    <source>
        <strain evidence="6 7">DSM 15480</strain>
    </source>
</reference>
<dbReference type="Gene3D" id="3.40.50.300">
    <property type="entry name" value="P-loop containing nucleotide triphosphate hydrolases"/>
    <property type="match status" value="1"/>
</dbReference>
<comment type="subunit">
    <text evidence="3">Dimerizes in the presence of ATP but not ADP; ATP-binding is required for double-stranded (ds)DNA-binding. Interacts with DnaA.</text>
</comment>
<dbReference type="PANTHER" id="PTHR13696:SF99">
    <property type="entry name" value="COBYRINIC ACID AC-DIAMIDE SYNTHASE"/>
    <property type="match status" value="1"/>
</dbReference>
<feature type="domain" description="AAA" evidence="5">
    <location>
        <begin position="5"/>
        <end position="185"/>
    </location>
</feature>
<evidence type="ECO:0000313" key="7">
    <source>
        <dbReference type="Proteomes" id="UP000184301"/>
    </source>
</evidence>
<sequence length="274" mass="30306">MSNCKTISICNQKGGVTKTTTTVNLGIGLAMQGKKVLLVDADPQGDLTTCLGWQNTDNLGIALATKLSDVMNETMNDPMKGILHHEEGVDLMPANLELSAMEFNLMNAMSRETTLRNYLMQVKENYEYILIDCMPSLGMITLNALSASNEVIIPVQAQYLPAKGMTQLVSTISKVKKYINPNLKIDGILLTLVDNRTNLARSTVEALRNNFGNQIRMYRTQIPIAVKAAETSSKGKSIYAYEPKSTVARAYTDFTKEVLADGRKKERLHTHDAR</sequence>
<organism evidence="6 7">
    <name type="scientific">Hespellia stercorisuis DSM 15480</name>
    <dbReference type="NCBI Taxonomy" id="1121950"/>
    <lineage>
        <taxon>Bacteria</taxon>
        <taxon>Bacillati</taxon>
        <taxon>Bacillota</taxon>
        <taxon>Clostridia</taxon>
        <taxon>Lachnospirales</taxon>
        <taxon>Lachnospiraceae</taxon>
        <taxon>Hespellia</taxon>
    </lineage>
</organism>
<dbReference type="InterPro" id="IPR050678">
    <property type="entry name" value="DNA_Partitioning_ATPase"/>
</dbReference>
<dbReference type="InterPro" id="IPR025669">
    <property type="entry name" value="AAA_dom"/>
</dbReference>
<evidence type="ECO:0000256" key="3">
    <source>
        <dbReference type="ARBA" id="ARBA00062323"/>
    </source>
</evidence>
<dbReference type="STRING" id="1121950.SAMN02745243_03614"/>
<dbReference type="FunFam" id="3.40.50.300:FF:000285">
    <property type="entry name" value="Sporulation initiation inhibitor Soj"/>
    <property type="match status" value="1"/>
</dbReference>
<comment type="catalytic activity">
    <reaction evidence="2">
        <text>ATP + H2O = ADP + phosphate + H(+)</text>
        <dbReference type="Rhea" id="RHEA:13065"/>
        <dbReference type="ChEBI" id="CHEBI:15377"/>
        <dbReference type="ChEBI" id="CHEBI:15378"/>
        <dbReference type="ChEBI" id="CHEBI:30616"/>
        <dbReference type="ChEBI" id="CHEBI:43474"/>
        <dbReference type="ChEBI" id="CHEBI:456216"/>
    </reaction>
</comment>
<accession>A0A1M6UV04</accession>
<dbReference type="EMBL" id="FQZY01000079">
    <property type="protein sequence ID" value="SHK73062.1"/>
    <property type="molecule type" value="Genomic_DNA"/>
</dbReference>
<keyword evidence="7" id="KW-1185">Reference proteome</keyword>
<dbReference type="OrthoDB" id="9815116at2"/>
<dbReference type="PANTHER" id="PTHR13696">
    <property type="entry name" value="P-LOOP CONTAINING NUCLEOSIDE TRIPHOSPHATE HYDROLASE"/>
    <property type="match status" value="1"/>
</dbReference>
<evidence type="ECO:0000313" key="6">
    <source>
        <dbReference type="EMBL" id="SHK73062.1"/>
    </source>
</evidence>
<evidence type="ECO:0000256" key="2">
    <source>
        <dbReference type="ARBA" id="ARBA00049360"/>
    </source>
</evidence>
<evidence type="ECO:0000259" key="5">
    <source>
        <dbReference type="Pfam" id="PF13614"/>
    </source>
</evidence>
<dbReference type="SUPFAM" id="SSF52540">
    <property type="entry name" value="P-loop containing nucleoside triphosphate hydrolases"/>
    <property type="match status" value="1"/>
</dbReference>